<accession>A0A2P5BS61</accession>
<keyword evidence="3" id="KW-1185">Reference proteome</keyword>
<protein>
    <submittedName>
        <fullName evidence="2">Zinc finger, CCHC-type</fullName>
    </submittedName>
</protein>
<feature type="region of interest" description="Disordered" evidence="1">
    <location>
        <begin position="1"/>
        <end position="88"/>
    </location>
</feature>
<feature type="compositionally biased region" description="Polar residues" evidence="1">
    <location>
        <begin position="36"/>
        <end position="46"/>
    </location>
</feature>
<dbReference type="SUPFAM" id="SSF57756">
    <property type="entry name" value="Retrovirus zinc finger-like domains"/>
    <property type="match status" value="1"/>
</dbReference>
<dbReference type="InterPro" id="IPR036875">
    <property type="entry name" value="Znf_CCHC_sf"/>
</dbReference>
<proteinExistence type="predicted"/>
<name>A0A2P5BS61_TREOI</name>
<feature type="compositionally biased region" description="Basic and acidic residues" evidence="1">
    <location>
        <begin position="78"/>
        <end position="88"/>
    </location>
</feature>
<dbReference type="GO" id="GO:0003676">
    <property type="term" value="F:nucleic acid binding"/>
    <property type="evidence" value="ECO:0007669"/>
    <property type="project" value="InterPro"/>
</dbReference>
<evidence type="ECO:0000313" key="3">
    <source>
        <dbReference type="Proteomes" id="UP000237000"/>
    </source>
</evidence>
<comment type="caution">
    <text evidence="2">The sequence shown here is derived from an EMBL/GenBank/DDBJ whole genome shotgun (WGS) entry which is preliminary data.</text>
</comment>
<feature type="compositionally biased region" description="Basic residues" evidence="1">
    <location>
        <begin position="47"/>
        <end position="59"/>
    </location>
</feature>
<gene>
    <name evidence="2" type="ORF">TorRG33x02_310900</name>
</gene>
<dbReference type="InParanoid" id="A0A2P5BS61"/>
<evidence type="ECO:0000313" key="2">
    <source>
        <dbReference type="EMBL" id="PON51626.1"/>
    </source>
</evidence>
<reference evidence="3" key="1">
    <citation type="submission" date="2016-06" db="EMBL/GenBank/DDBJ databases">
        <title>Parallel loss of symbiosis genes in relatives of nitrogen-fixing non-legume Parasponia.</title>
        <authorList>
            <person name="Van Velzen R."/>
            <person name="Holmer R."/>
            <person name="Bu F."/>
            <person name="Rutten L."/>
            <person name="Van Zeijl A."/>
            <person name="Liu W."/>
            <person name="Santuari L."/>
            <person name="Cao Q."/>
            <person name="Sharma T."/>
            <person name="Shen D."/>
            <person name="Roswanjaya Y."/>
            <person name="Wardhani T."/>
            <person name="Kalhor M.S."/>
            <person name="Jansen J."/>
            <person name="Van den Hoogen J."/>
            <person name="Gungor B."/>
            <person name="Hartog M."/>
            <person name="Hontelez J."/>
            <person name="Verver J."/>
            <person name="Yang W.-C."/>
            <person name="Schijlen E."/>
            <person name="Repin R."/>
            <person name="Schilthuizen M."/>
            <person name="Schranz E."/>
            <person name="Heidstra R."/>
            <person name="Miyata K."/>
            <person name="Fedorova E."/>
            <person name="Kohlen W."/>
            <person name="Bisseling T."/>
            <person name="Smit S."/>
            <person name="Geurts R."/>
        </authorList>
    </citation>
    <scope>NUCLEOTIDE SEQUENCE [LARGE SCALE GENOMIC DNA]</scope>
    <source>
        <strain evidence="3">cv. RG33-2</strain>
    </source>
</reference>
<dbReference type="EMBL" id="JXTC01000470">
    <property type="protein sequence ID" value="PON51626.1"/>
    <property type="molecule type" value="Genomic_DNA"/>
</dbReference>
<organism evidence="2 3">
    <name type="scientific">Trema orientale</name>
    <name type="common">Charcoal tree</name>
    <name type="synonym">Celtis orientalis</name>
    <dbReference type="NCBI Taxonomy" id="63057"/>
    <lineage>
        <taxon>Eukaryota</taxon>
        <taxon>Viridiplantae</taxon>
        <taxon>Streptophyta</taxon>
        <taxon>Embryophyta</taxon>
        <taxon>Tracheophyta</taxon>
        <taxon>Spermatophyta</taxon>
        <taxon>Magnoliopsida</taxon>
        <taxon>eudicotyledons</taxon>
        <taxon>Gunneridae</taxon>
        <taxon>Pentapetalae</taxon>
        <taxon>rosids</taxon>
        <taxon>fabids</taxon>
        <taxon>Rosales</taxon>
        <taxon>Cannabaceae</taxon>
        <taxon>Trema</taxon>
    </lineage>
</organism>
<dbReference type="Proteomes" id="UP000237000">
    <property type="component" value="Unassembled WGS sequence"/>
</dbReference>
<sequence length="88" mass="9807">MTKDKGDVPQNKDIQLPYDINDPMPEATKGRPIESKGSQSVFPQGNSKRKAKDKPRLCKTYKGTGHDSRNCPNMQDDIGGKESKCQKN</sequence>
<dbReference type="GO" id="GO:0008270">
    <property type="term" value="F:zinc ion binding"/>
    <property type="evidence" value="ECO:0007669"/>
    <property type="project" value="InterPro"/>
</dbReference>
<evidence type="ECO:0000256" key="1">
    <source>
        <dbReference type="SAM" id="MobiDB-lite"/>
    </source>
</evidence>
<dbReference type="AlphaFoldDB" id="A0A2P5BS61"/>